<feature type="compositionally biased region" description="Basic and acidic residues" evidence="1">
    <location>
        <begin position="1"/>
        <end position="13"/>
    </location>
</feature>
<proteinExistence type="predicted"/>
<dbReference type="AlphaFoldDB" id="A0A918EEG3"/>
<dbReference type="Pfam" id="PF13699">
    <property type="entry name" value="eCIS_core"/>
    <property type="match status" value="1"/>
</dbReference>
<comment type="caution">
    <text evidence="3">The sequence shown here is derived from an EMBL/GenBank/DDBJ whole genome shotgun (WGS) entry which is preliminary data.</text>
</comment>
<gene>
    <name evidence="3" type="ORF">GCM10010185_42810</name>
</gene>
<dbReference type="Proteomes" id="UP000639606">
    <property type="component" value="Unassembled WGS sequence"/>
</dbReference>
<keyword evidence="4" id="KW-1185">Reference proteome</keyword>
<evidence type="ECO:0000259" key="2">
    <source>
        <dbReference type="Pfam" id="PF13699"/>
    </source>
</evidence>
<name>A0A918EEG3_9PSEU</name>
<dbReference type="EMBL" id="BMRG01000008">
    <property type="protein sequence ID" value="GGP65446.1"/>
    <property type="molecule type" value="Genomic_DNA"/>
</dbReference>
<reference evidence="3" key="1">
    <citation type="journal article" date="2014" name="Int. J. Syst. Evol. Microbiol.">
        <title>Complete genome sequence of Corynebacterium casei LMG S-19264T (=DSM 44701T), isolated from a smear-ripened cheese.</title>
        <authorList>
            <consortium name="US DOE Joint Genome Institute (JGI-PGF)"/>
            <person name="Walter F."/>
            <person name="Albersmeier A."/>
            <person name="Kalinowski J."/>
            <person name="Ruckert C."/>
        </authorList>
    </citation>
    <scope>NUCLEOTIDE SEQUENCE</scope>
    <source>
        <strain evidence="3">JCM 3313</strain>
    </source>
</reference>
<feature type="region of interest" description="Disordered" evidence="1">
    <location>
        <begin position="1"/>
        <end position="37"/>
    </location>
</feature>
<evidence type="ECO:0000313" key="3">
    <source>
        <dbReference type="EMBL" id="GGP65446.1"/>
    </source>
</evidence>
<evidence type="ECO:0000256" key="1">
    <source>
        <dbReference type="SAM" id="MobiDB-lite"/>
    </source>
</evidence>
<sequence>MHAHETERGRPERPAAGLTANAHSGPEARQDQGSSQPSDLLALQRLVGNAAVARMMTGHTEHPVQRSAVHDVVGSGGRPLDAPVRAEMEARLGADFSDVRVHTDAAARRSASELGAHAYTSGNHVVIGQGGGDRHTLAHELTHVIQQRSGPVPATPQSSGIAVSDPGDPFERAAEANARRVMAGAPPEVRQAEESHAGHGHPTVQRLAMTEFDGLLTQHDLADDPDFIAFFELQRGRANPDAVVNSFDPAATPRLRQLVEDPAVTREMVESYIQDYANLPAGQRQQPATLDNANLTGLEMEMGNTVLRVESWMANGVEIARSVRDTAVGLPVFKLEIEGMDRDPDRPSLELIYGPLPTADYRSPALIAARNKLRTALSRSGTVKEMIDRYNQSLAGLAERRYRLNDNPPHSTARKGVTSPANFVTQTNVSTPYAKVGREPAANQTPQQQQRDFVNFFENPANNNDARMYRQARTRAAALVNDINDNWRTAHQAAGQLRAGPNLNSMLTHVLFQEAKYLVHEVSRTAVDPAKKHHFHVMLKLSPQDAAMTIISDNDAKLLLAWLVATRATPLGTAVETTFAASRSQQQPTVDAQPIYDYLVDVLVARLVAGRQLLDDSPDATMASPVYGANRKLGDVRHVHPRPSNRVKATMITVNATTGTRRYYFVVEQRSMAHPINSNAATNPTTAVSQITDLQAI</sequence>
<dbReference type="InterPro" id="IPR025295">
    <property type="entry name" value="eCIS_core_dom"/>
</dbReference>
<organism evidence="3 4">
    <name type="scientific">Saccharothrix coeruleofusca</name>
    <dbReference type="NCBI Taxonomy" id="33919"/>
    <lineage>
        <taxon>Bacteria</taxon>
        <taxon>Bacillati</taxon>
        <taxon>Actinomycetota</taxon>
        <taxon>Actinomycetes</taxon>
        <taxon>Pseudonocardiales</taxon>
        <taxon>Pseudonocardiaceae</taxon>
        <taxon>Saccharothrix</taxon>
    </lineage>
</organism>
<dbReference type="RefSeq" id="WP_189225055.1">
    <property type="nucleotide sequence ID" value="NZ_BMRG01000008.1"/>
</dbReference>
<feature type="domain" description="eCIS core" evidence="2">
    <location>
        <begin position="79"/>
        <end position="150"/>
    </location>
</feature>
<evidence type="ECO:0000313" key="4">
    <source>
        <dbReference type="Proteomes" id="UP000639606"/>
    </source>
</evidence>
<protein>
    <recommendedName>
        <fullName evidence="2">eCIS core domain-containing protein</fullName>
    </recommendedName>
</protein>
<accession>A0A918EEG3</accession>
<reference evidence="3" key="2">
    <citation type="submission" date="2020-09" db="EMBL/GenBank/DDBJ databases">
        <authorList>
            <person name="Sun Q."/>
            <person name="Ohkuma M."/>
        </authorList>
    </citation>
    <scope>NUCLEOTIDE SEQUENCE</scope>
    <source>
        <strain evidence="3">JCM 3313</strain>
    </source>
</reference>